<reference evidence="1" key="1">
    <citation type="submission" date="2020-05" db="EMBL/GenBank/DDBJ databases">
        <title>Large-scale comparative analyses of tick genomes elucidate their genetic diversity and vector capacities.</title>
        <authorList>
            <person name="Jia N."/>
            <person name="Wang J."/>
            <person name="Shi W."/>
            <person name="Du L."/>
            <person name="Sun Y."/>
            <person name="Zhan W."/>
            <person name="Jiang J."/>
            <person name="Wang Q."/>
            <person name="Zhang B."/>
            <person name="Ji P."/>
            <person name="Sakyi L.B."/>
            <person name="Cui X."/>
            <person name="Yuan T."/>
            <person name="Jiang B."/>
            <person name="Yang W."/>
            <person name="Lam T.T.-Y."/>
            <person name="Chang Q."/>
            <person name="Ding S."/>
            <person name="Wang X."/>
            <person name="Zhu J."/>
            <person name="Ruan X."/>
            <person name="Zhao L."/>
            <person name="Wei J."/>
            <person name="Que T."/>
            <person name="Du C."/>
            <person name="Cheng J."/>
            <person name="Dai P."/>
            <person name="Han X."/>
            <person name="Huang E."/>
            <person name="Gao Y."/>
            <person name="Liu J."/>
            <person name="Shao H."/>
            <person name="Ye R."/>
            <person name="Li L."/>
            <person name="Wei W."/>
            <person name="Wang X."/>
            <person name="Wang C."/>
            <person name="Yang T."/>
            <person name="Huo Q."/>
            <person name="Li W."/>
            <person name="Guo W."/>
            <person name="Chen H."/>
            <person name="Zhou L."/>
            <person name="Ni X."/>
            <person name="Tian J."/>
            <person name="Zhou Y."/>
            <person name="Sheng Y."/>
            <person name="Liu T."/>
            <person name="Pan Y."/>
            <person name="Xia L."/>
            <person name="Li J."/>
            <person name="Zhao F."/>
            <person name="Cao W."/>
        </authorList>
    </citation>
    <scope>NUCLEOTIDE SEQUENCE</scope>
    <source>
        <strain evidence="1">Hyas-2018</strain>
    </source>
</reference>
<name>A0ACB7T2Q0_HYAAI</name>
<dbReference type="EMBL" id="CM023482">
    <property type="protein sequence ID" value="KAH6940383.1"/>
    <property type="molecule type" value="Genomic_DNA"/>
</dbReference>
<organism evidence="1 2">
    <name type="scientific">Hyalomma asiaticum</name>
    <name type="common">Tick</name>
    <dbReference type="NCBI Taxonomy" id="266040"/>
    <lineage>
        <taxon>Eukaryota</taxon>
        <taxon>Metazoa</taxon>
        <taxon>Ecdysozoa</taxon>
        <taxon>Arthropoda</taxon>
        <taxon>Chelicerata</taxon>
        <taxon>Arachnida</taxon>
        <taxon>Acari</taxon>
        <taxon>Parasitiformes</taxon>
        <taxon>Ixodida</taxon>
        <taxon>Ixodoidea</taxon>
        <taxon>Ixodidae</taxon>
        <taxon>Hyalomminae</taxon>
        <taxon>Hyalomma</taxon>
    </lineage>
</organism>
<keyword evidence="2" id="KW-1185">Reference proteome</keyword>
<sequence>MFVNRTDIPDDIREQVYSNVWMPPPIYKFEISVAKNGKRRTFQSHWLQRYGWLAFSHVRKGAFCKTCVLFCRKSGAGKGSHQSCRNLVTVPFTKWKDAIEIFENHARTEYHKAATVDAESFLRVARGKSSSVHIQLNQQAKGELEDNKAKLRAIVETVVLCGRQDLALRAADYSCTARVAAGAAPCVQAGDSGETPPLGKETRAQTEQGAHRPPEISQKYLCVSYAALRGHQACCSQVAASVRILSGYQDAAVSGPGVTAGSSGTCAPPWQSLVTLSSPLQVLSDRSKPAFCRWCW</sequence>
<comment type="caution">
    <text evidence="1">The sequence shown here is derived from an EMBL/GenBank/DDBJ whole genome shotgun (WGS) entry which is preliminary data.</text>
</comment>
<accession>A0ACB7T2Q0</accession>
<evidence type="ECO:0000313" key="2">
    <source>
        <dbReference type="Proteomes" id="UP000821845"/>
    </source>
</evidence>
<evidence type="ECO:0000313" key="1">
    <source>
        <dbReference type="EMBL" id="KAH6940383.1"/>
    </source>
</evidence>
<protein>
    <submittedName>
        <fullName evidence="1">Uncharacterized protein</fullName>
    </submittedName>
</protein>
<proteinExistence type="predicted"/>
<dbReference type="Proteomes" id="UP000821845">
    <property type="component" value="Chromosome 2"/>
</dbReference>
<gene>
    <name evidence="1" type="ORF">HPB50_027114</name>
</gene>